<feature type="domain" description="Reelin" evidence="3">
    <location>
        <begin position="19"/>
        <end position="181"/>
    </location>
</feature>
<gene>
    <name evidence="5" type="primary">LOC115225652</name>
</gene>
<name>A0A6P7TLM6_9MOLL</name>
<dbReference type="PANTHER" id="PTHR45828:SF33">
    <property type="entry name" value="DOMON DOMAIN-CONTAINING PROTEIN"/>
    <property type="match status" value="1"/>
</dbReference>
<dbReference type="RefSeq" id="XP_029652428.2">
    <property type="nucleotide sequence ID" value="XM_029796568.2"/>
</dbReference>
<feature type="chain" id="PRO_5028877749" evidence="2">
    <location>
        <begin position="25"/>
        <end position="373"/>
    </location>
</feature>
<accession>A0A6P7TLM6</accession>
<dbReference type="AlphaFoldDB" id="A0A6P7TLM6"/>
<dbReference type="Gene3D" id="2.60.40.4060">
    <property type="entry name" value="Reeler domain"/>
    <property type="match status" value="1"/>
</dbReference>
<dbReference type="Proteomes" id="UP000515154">
    <property type="component" value="Linkage group LG28"/>
</dbReference>
<dbReference type="PANTHER" id="PTHR45828">
    <property type="entry name" value="CYTOCHROME B561/FERRIC REDUCTASE TRANSMEMBRANE"/>
    <property type="match status" value="1"/>
</dbReference>
<proteinExistence type="predicted"/>
<dbReference type="CDD" id="cd08544">
    <property type="entry name" value="Reeler"/>
    <property type="match status" value="1"/>
</dbReference>
<organism evidence="4 5">
    <name type="scientific">Octopus sinensis</name>
    <name type="common">East Asian common octopus</name>
    <dbReference type="NCBI Taxonomy" id="2607531"/>
    <lineage>
        <taxon>Eukaryota</taxon>
        <taxon>Metazoa</taxon>
        <taxon>Spiralia</taxon>
        <taxon>Lophotrochozoa</taxon>
        <taxon>Mollusca</taxon>
        <taxon>Cephalopoda</taxon>
        <taxon>Coleoidea</taxon>
        <taxon>Octopodiformes</taxon>
        <taxon>Octopoda</taxon>
        <taxon>Incirrata</taxon>
        <taxon>Octopodidae</taxon>
        <taxon>Octopus</taxon>
    </lineage>
</organism>
<keyword evidence="4" id="KW-1185">Reference proteome</keyword>
<protein>
    <submittedName>
        <fullName evidence="5">Uncharacterized protein LOC115225652</fullName>
    </submittedName>
</protein>
<feature type="compositionally biased region" description="Polar residues" evidence="1">
    <location>
        <begin position="184"/>
        <end position="199"/>
    </location>
</feature>
<dbReference type="PROSITE" id="PS51019">
    <property type="entry name" value="REELIN"/>
    <property type="match status" value="1"/>
</dbReference>
<evidence type="ECO:0000313" key="4">
    <source>
        <dbReference type="Proteomes" id="UP000515154"/>
    </source>
</evidence>
<dbReference type="InterPro" id="IPR042307">
    <property type="entry name" value="Reeler_sf"/>
</dbReference>
<dbReference type="KEGG" id="osn:115225652"/>
<feature type="signal peptide" evidence="2">
    <location>
        <begin position="1"/>
        <end position="24"/>
    </location>
</feature>
<feature type="compositionally biased region" description="Polar residues" evidence="1">
    <location>
        <begin position="237"/>
        <end position="247"/>
    </location>
</feature>
<evidence type="ECO:0000256" key="1">
    <source>
        <dbReference type="SAM" id="MobiDB-lite"/>
    </source>
</evidence>
<reference evidence="5" key="1">
    <citation type="submission" date="2025-08" db="UniProtKB">
        <authorList>
            <consortium name="RefSeq"/>
        </authorList>
    </citation>
    <scope>IDENTIFICATION</scope>
</reference>
<feature type="region of interest" description="Disordered" evidence="1">
    <location>
        <begin position="172"/>
        <end position="298"/>
    </location>
</feature>
<dbReference type="GO" id="GO:0016020">
    <property type="term" value="C:membrane"/>
    <property type="evidence" value="ECO:0007669"/>
    <property type="project" value="TreeGrafter"/>
</dbReference>
<dbReference type="InterPro" id="IPR002861">
    <property type="entry name" value="Reeler_dom"/>
</dbReference>
<evidence type="ECO:0000256" key="2">
    <source>
        <dbReference type="SAM" id="SignalP"/>
    </source>
</evidence>
<sequence>MAKLQFLLCFILSSALFNFPVTFSFPSGAPKNSCFDLMPHHGAGGPQQSTSPYRIVAEATYTPQGAFLRGVITGSEAFKGFILQARNLATGATAGQFVWFNEESARTLDCVHPNDTLTHRNINEKQKIPFIWTSDQNEPEVKKIQFQATVVKSYEQFWTNIHSNIINLKEEKSPDSSLIPAKGTDTSTDGTPHGSNHDQGQQKKKPASKFVGEKTHLHPTSVTETEHRTGDGVGDNQPPSSSVTQPPFQQPPSDLRPHQKPQWEQRQWPQNFPPVSHLPQQHPSHHHHHQQQQQQQQPNMWFEPRWPVRPNRGFPSSAFPQNPRLNGQMPGNSWSGFFLGSPADGNSVAFQNNDPNGNWYFSPDNPRQVIWME</sequence>
<dbReference type="InterPro" id="IPR051237">
    <property type="entry name" value="Ferric-chelate_Red/DefProt"/>
</dbReference>
<evidence type="ECO:0000313" key="5">
    <source>
        <dbReference type="RefSeq" id="XP_029652428.2"/>
    </source>
</evidence>
<dbReference type="Pfam" id="PF02014">
    <property type="entry name" value="Reeler"/>
    <property type="match status" value="1"/>
</dbReference>
<evidence type="ECO:0000259" key="3">
    <source>
        <dbReference type="PROSITE" id="PS51019"/>
    </source>
</evidence>
<keyword evidence="2" id="KW-0732">Signal</keyword>